<feature type="domain" description="LysM" evidence="1">
    <location>
        <begin position="3"/>
        <end position="48"/>
    </location>
</feature>
<dbReference type="AlphaFoldDB" id="J3NN76"/>
<organism evidence="2">
    <name type="scientific">Gaeumannomyces tritici (strain R3-111a-1)</name>
    <name type="common">Wheat and barley take-all root rot fungus</name>
    <name type="synonym">Gaeumannomyces graminis var. tritici</name>
    <dbReference type="NCBI Taxonomy" id="644352"/>
    <lineage>
        <taxon>Eukaryota</taxon>
        <taxon>Fungi</taxon>
        <taxon>Dikarya</taxon>
        <taxon>Ascomycota</taxon>
        <taxon>Pezizomycotina</taxon>
        <taxon>Sordariomycetes</taxon>
        <taxon>Sordariomycetidae</taxon>
        <taxon>Magnaporthales</taxon>
        <taxon>Magnaporthaceae</taxon>
        <taxon>Gaeumannomyces</taxon>
    </lineage>
</organism>
<dbReference type="EMBL" id="GL385396">
    <property type="protein sequence ID" value="EJT77628.1"/>
    <property type="molecule type" value="Genomic_DNA"/>
</dbReference>
<reference evidence="2" key="2">
    <citation type="submission" date="2010-07" db="EMBL/GenBank/DDBJ databases">
        <authorList>
            <consortium name="The Broad Institute Genome Sequencing Platform"/>
            <consortium name="Broad Institute Genome Sequencing Center for Infectious Disease"/>
            <person name="Ma L.-J."/>
            <person name="Dead R."/>
            <person name="Young S."/>
            <person name="Zeng Q."/>
            <person name="Koehrsen M."/>
            <person name="Alvarado L."/>
            <person name="Berlin A."/>
            <person name="Chapman S.B."/>
            <person name="Chen Z."/>
            <person name="Freedman E."/>
            <person name="Gellesch M."/>
            <person name="Goldberg J."/>
            <person name="Griggs A."/>
            <person name="Gujja S."/>
            <person name="Heilman E.R."/>
            <person name="Heiman D."/>
            <person name="Hepburn T."/>
            <person name="Howarth C."/>
            <person name="Jen D."/>
            <person name="Larson L."/>
            <person name="Mehta T."/>
            <person name="Neiman D."/>
            <person name="Pearson M."/>
            <person name="Roberts A."/>
            <person name="Saif S."/>
            <person name="Shea T."/>
            <person name="Shenoy N."/>
            <person name="Sisk P."/>
            <person name="Stolte C."/>
            <person name="Sykes S."/>
            <person name="Walk T."/>
            <person name="White J."/>
            <person name="Yandava C."/>
            <person name="Haas B."/>
            <person name="Nusbaum C."/>
            <person name="Birren B."/>
        </authorList>
    </citation>
    <scope>NUCLEOTIDE SEQUENCE</scope>
    <source>
        <strain evidence="2">R3-111a-1</strain>
    </source>
</reference>
<dbReference type="HOGENOM" id="CLU_2236753_0_0_1"/>
<dbReference type="eggNOG" id="ENOG502SKTP">
    <property type="taxonomic scope" value="Eukaryota"/>
</dbReference>
<evidence type="ECO:0000313" key="4">
    <source>
        <dbReference type="Proteomes" id="UP000006039"/>
    </source>
</evidence>
<dbReference type="CDD" id="cd00118">
    <property type="entry name" value="LysM"/>
    <property type="match status" value="1"/>
</dbReference>
<protein>
    <recommendedName>
        <fullName evidence="1">LysM domain-containing protein</fullName>
    </recommendedName>
</protein>
<gene>
    <name evidence="3" type="primary">20343192</name>
    <name evidence="2" type="ORF">GGTG_02734</name>
</gene>
<keyword evidence="4" id="KW-1185">Reference proteome</keyword>
<sequence length="105" mass="11360">MGTNYTVASGDTCESITADHGLAIDRFLEDNSIDFHCQSLEVGSTVCADQKCRLGTVPENATCADLLRTNDFTLTGLLSWNPIIHSTRNNHPTLAGRTIFLSSSL</sequence>
<evidence type="ECO:0000259" key="1">
    <source>
        <dbReference type="PROSITE" id="PS51782"/>
    </source>
</evidence>
<dbReference type="RefSeq" id="XP_009218773.1">
    <property type="nucleotide sequence ID" value="XM_009220509.1"/>
</dbReference>
<dbReference type="STRING" id="644352.J3NN76"/>
<dbReference type="InterPro" id="IPR036779">
    <property type="entry name" value="LysM_dom_sf"/>
</dbReference>
<dbReference type="GeneID" id="20343192"/>
<reference evidence="4" key="1">
    <citation type="submission" date="2010-07" db="EMBL/GenBank/DDBJ databases">
        <title>The genome sequence of Gaeumannomyces graminis var. tritici strain R3-111a-1.</title>
        <authorList>
            <consortium name="The Broad Institute Genome Sequencing Platform"/>
            <person name="Ma L.-J."/>
            <person name="Dead R."/>
            <person name="Young S."/>
            <person name="Zeng Q."/>
            <person name="Koehrsen M."/>
            <person name="Alvarado L."/>
            <person name="Berlin A."/>
            <person name="Chapman S.B."/>
            <person name="Chen Z."/>
            <person name="Freedman E."/>
            <person name="Gellesch M."/>
            <person name="Goldberg J."/>
            <person name="Griggs A."/>
            <person name="Gujja S."/>
            <person name="Heilman E.R."/>
            <person name="Heiman D."/>
            <person name="Hepburn T."/>
            <person name="Howarth C."/>
            <person name="Jen D."/>
            <person name="Larson L."/>
            <person name="Mehta T."/>
            <person name="Neiman D."/>
            <person name="Pearson M."/>
            <person name="Roberts A."/>
            <person name="Saif S."/>
            <person name="Shea T."/>
            <person name="Shenoy N."/>
            <person name="Sisk P."/>
            <person name="Stolte C."/>
            <person name="Sykes S."/>
            <person name="Walk T."/>
            <person name="White J."/>
            <person name="Yandava C."/>
            <person name="Haas B."/>
            <person name="Nusbaum C."/>
            <person name="Birren B."/>
        </authorList>
    </citation>
    <scope>NUCLEOTIDE SEQUENCE [LARGE SCALE GENOMIC DNA]</scope>
    <source>
        <strain evidence="4">R3-111a-1</strain>
    </source>
</reference>
<accession>J3NN76</accession>
<dbReference type="SUPFAM" id="SSF54106">
    <property type="entry name" value="LysM domain"/>
    <property type="match status" value="1"/>
</dbReference>
<name>J3NN76_GAET3</name>
<evidence type="ECO:0000313" key="2">
    <source>
        <dbReference type="EMBL" id="EJT77628.1"/>
    </source>
</evidence>
<reference evidence="2" key="3">
    <citation type="submission" date="2010-09" db="EMBL/GenBank/DDBJ databases">
        <title>Annotation of Gaeumannomyces graminis var. tritici R3-111a-1.</title>
        <authorList>
            <consortium name="The Broad Institute Genome Sequencing Platform"/>
            <person name="Ma L.-J."/>
            <person name="Dead R."/>
            <person name="Young S.K."/>
            <person name="Zeng Q."/>
            <person name="Gargeya S."/>
            <person name="Fitzgerald M."/>
            <person name="Haas B."/>
            <person name="Abouelleil A."/>
            <person name="Alvarado L."/>
            <person name="Arachchi H.M."/>
            <person name="Berlin A."/>
            <person name="Brown A."/>
            <person name="Chapman S.B."/>
            <person name="Chen Z."/>
            <person name="Dunbar C."/>
            <person name="Freedman E."/>
            <person name="Gearin G."/>
            <person name="Gellesch M."/>
            <person name="Goldberg J."/>
            <person name="Griggs A."/>
            <person name="Gujja S."/>
            <person name="Heiman D."/>
            <person name="Howarth C."/>
            <person name="Larson L."/>
            <person name="Lui A."/>
            <person name="MacDonald P.J.P."/>
            <person name="Mehta T."/>
            <person name="Montmayeur A."/>
            <person name="Murphy C."/>
            <person name="Neiman D."/>
            <person name="Pearson M."/>
            <person name="Priest M."/>
            <person name="Roberts A."/>
            <person name="Saif S."/>
            <person name="Shea T."/>
            <person name="Shenoy N."/>
            <person name="Sisk P."/>
            <person name="Stolte C."/>
            <person name="Sykes S."/>
            <person name="Yandava C."/>
            <person name="Wortman J."/>
            <person name="Nusbaum C."/>
            <person name="Birren B."/>
        </authorList>
    </citation>
    <scope>NUCLEOTIDE SEQUENCE</scope>
    <source>
        <strain evidence="2">R3-111a-1</strain>
    </source>
</reference>
<dbReference type="Proteomes" id="UP000006039">
    <property type="component" value="Unassembled WGS sequence"/>
</dbReference>
<dbReference type="Gene3D" id="3.10.350.10">
    <property type="entry name" value="LysM domain"/>
    <property type="match status" value="1"/>
</dbReference>
<proteinExistence type="predicted"/>
<dbReference type="InterPro" id="IPR018392">
    <property type="entry name" value="LysM"/>
</dbReference>
<dbReference type="Pfam" id="PF01476">
    <property type="entry name" value="LysM"/>
    <property type="match status" value="1"/>
</dbReference>
<reference evidence="3" key="5">
    <citation type="submission" date="2018-04" db="UniProtKB">
        <authorList>
            <consortium name="EnsemblFungi"/>
        </authorList>
    </citation>
    <scope>IDENTIFICATION</scope>
    <source>
        <strain evidence="3">R3-111a-1</strain>
    </source>
</reference>
<dbReference type="EnsemblFungi" id="EJT77628">
    <property type="protein sequence ID" value="EJT77628"/>
    <property type="gene ID" value="GGTG_02734"/>
</dbReference>
<dbReference type="PROSITE" id="PS51782">
    <property type="entry name" value="LYSM"/>
    <property type="match status" value="1"/>
</dbReference>
<dbReference type="OrthoDB" id="5985073at2759"/>
<reference evidence="3" key="4">
    <citation type="journal article" date="2015" name="G3 (Bethesda)">
        <title>Genome sequences of three phytopathogenic species of the Magnaporthaceae family of fungi.</title>
        <authorList>
            <person name="Okagaki L.H."/>
            <person name="Nunes C.C."/>
            <person name="Sailsbery J."/>
            <person name="Clay B."/>
            <person name="Brown D."/>
            <person name="John T."/>
            <person name="Oh Y."/>
            <person name="Young N."/>
            <person name="Fitzgerald M."/>
            <person name="Haas B.J."/>
            <person name="Zeng Q."/>
            <person name="Young S."/>
            <person name="Adiconis X."/>
            <person name="Fan L."/>
            <person name="Levin J.Z."/>
            <person name="Mitchell T.K."/>
            <person name="Okubara P.A."/>
            <person name="Farman M.L."/>
            <person name="Kohn L.M."/>
            <person name="Birren B."/>
            <person name="Ma L.-J."/>
            <person name="Dean R.A."/>
        </authorList>
    </citation>
    <scope>NUCLEOTIDE SEQUENCE</scope>
    <source>
        <strain evidence="3">R3-111a-1</strain>
    </source>
</reference>
<dbReference type="VEuPathDB" id="FungiDB:GGTG_02734"/>
<evidence type="ECO:0000313" key="3">
    <source>
        <dbReference type="EnsemblFungi" id="EJT77628"/>
    </source>
</evidence>